<organism evidence="6 7">
    <name type="scientific">Absidia repens</name>
    <dbReference type="NCBI Taxonomy" id="90262"/>
    <lineage>
        <taxon>Eukaryota</taxon>
        <taxon>Fungi</taxon>
        <taxon>Fungi incertae sedis</taxon>
        <taxon>Mucoromycota</taxon>
        <taxon>Mucoromycotina</taxon>
        <taxon>Mucoromycetes</taxon>
        <taxon>Mucorales</taxon>
        <taxon>Cunninghamellaceae</taxon>
        <taxon>Absidia</taxon>
    </lineage>
</organism>
<dbReference type="PROSITE" id="PS51518">
    <property type="entry name" value="SGF29_C"/>
    <property type="match status" value="1"/>
</dbReference>
<evidence type="ECO:0000313" key="7">
    <source>
        <dbReference type="Proteomes" id="UP000193560"/>
    </source>
</evidence>
<evidence type="ECO:0000313" key="6">
    <source>
        <dbReference type="EMBL" id="ORZ12837.1"/>
    </source>
</evidence>
<dbReference type="Gene3D" id="2.30.30.140">
    <property type="match status" value="2"/>
</dbReference>
<dbReference type="AlphaFoldDB" id="A0A1X2IAY4"/>
<dbReference type="InterPro" id="IPR037802">
    <property type="entry name" value="SGF29"/>
</dbReference>
<protein>
    <submittedName>
        <fullName evidence="6">SGF29 tudor-like domain-domain-containing protein</fullName>
    </submittedName>
</protein>
<dbReference type="PANTHER" id="PTHR21539">
    <property type="entry name" value="SAGA-ASSOCIATED FACTOR 29"/>
    <property type="match status" value="1"/>
</dbReference>
<dbReference type="EMBL" id="MCGE01000018">
    <property type="protein sequence ID" value="ORZ12837.1"/>
    <property type="molecule type" value="Genomic_DNA"/>
</dbReference>
<keyword evidence="7" id="KW-1185">Reference proteome</keyword>
<dbReference type="PANTHER" id="PTHR21539:SF0">
    <property type="entry name" value="SAGA-ASSOCIATED FACTOR 29"/>
    <property type="match status" value="1"/>
</dbReference>
<evidence type="ECO:0000256" key="3">
    <source>
        <dbReference type="ARBA" id="ARBA00023163"/>
    </source>
</evidence>
<accession>A0A1X2IAY4</accession>
<comment type="caution">
    <text evidence="6">The sequence shown here is derived from an EMBL/GenBank/DDBJ whole genome shotgun (WGS) entry which is preliminary data.</text>
</comment>
<gene>
    <name evidence="6" type="ORF">BCR42DRAFT_420074</name>
</gene>
<sequence length="296" mass="33478">MDRKSRTSRSAFFDETNEELSLWKEICTSLVKLENVQRDAGDVITNINKSHTSGFLGHDIPSGHFHRLKESYRNGITLSLNEIKIINDIIEKVSVLMALRDASEYNVIDGKRKKRKHEVDDKVSLNGLSTPSTTPTPTSTAISITAATTTPSKKVKIHILPTGTLVAARQPPQKDARNDEWILARVLQFHADKNKYHVEDVDHDEYGQTQRYMLNSRQVIPIPDSSYRGPEYPSGRHVLALYPGTTCFYKAIVVTPPSKNKDNDTMGMYKVQFEDDNNEIKFANPEHVLETPKLSK</sequence>
<comment type="subcellular location">
    <subcellularLocation>
        <location evidence="1">Nucleus</location>
    </subcellularLocation>
</comment>
<dbReference type="GO" id="GO:0000124">
    <property type="term" value="C:SAGA complex"/>
    <property type="evidence" value="ECO:0007669"/>
    <property type="project" value="InterPro"/>
</dbReference>
<evidence type="ECO:0000256" key="2">
    <source>
        <dbReference type="ARBA" id="ARBA00023015"/>
    </source>
</evidence>
<dbReference type="Pfam" id="PF07039">
    <property type="entry name" value="SGF29_Tudor"/>
    <property type="match status" value="1"/>
</dbReference>
<dbReference type="CDD" id="cd20394">
    <property type="entry name" value="Tudor_SGF29_rpt2"/>
    <property type="match status" value="1"/>
</dbReference>
<dbReference type="STRING" id="90262.A0A1X2IAY4"/>
<name>A0A1X2IAY4_9FUNG</name>
<dbReference type="InterPro" id="IPR047287">
    <property type="entry name" value="Tudor_SGF29_rpt2"/>
</dbReference>
<dbReference type="Proteomes" id="UP000193560">
    <property type="component" value="Unassembled WGS sequence"/>
</dbReference>
<keyword evidence="2" id="KW-0805">Transcription regulation</keyword>
<dbReference type="InterPro" id="IPR047288">
    <property type="entry name" value="Tudor_SGF29_rpt1"/>
</dbReference>
<evidence type="ECO:0000259" key="5">
    <source>
        <dbReference type="PROSITE" id="PS51518"/>
    </source>
</evidence>
<dbReference type="CDD" id="cd20393">
    <property type="entry name" value="Tudor_SGF29_rpt1"/>
    <property type="match status" value="1"/>
</dbReference>
<dbReference type="GO" id="GO:0005634">
    <property type="term" value="C:nucleus"/>
    <property type="evidence" value="ECO:0007669"/>
    <property type="project" value="UniProtKB-SubCell"/>
</dbReference>
<evidence type="ECO:0000256" key="4">
    <source>
        <dbReference type="ARBA" id="ARBA00023242"/>
    </source>
</evidence>
<dbReference type="OrthoDB" id="10265994at2759"/>
<keyword evidence="3" id="KW-0804">Transcription</keyword>
<proteinExistence type="predicted"/>
<reference evidence="6 7" key="1">
    <citation type="submission" date="2016-07" db="EMBL/GenBank/DDBJ databases">
        <title>Pervasive Adenine N6-methylation of Active Genes in Fungi.</title>
        <authorList>
            <consortium name="DOE Joint Genome Institute"/>
            <person name="Mondo S.J."/>
            <person name="Dannebaum R.O."/>
            <person name="Kuo R.C."/>
            <person name="Labutti K."/>
            <person name="Haridas S."/>
            <person name="Kuo A."/>
            <person name="Salamov A."/>
            <person name="Ahrendt S.R."/>
            <person name="Lipzen A."/>
            <person name="Sullivan W."/>
            <person name="Andreopoulos W.B."/>
            <person name="Clum A."/>
            <person name="Lindquist E."/>
            <person name="Daum C."/>
            <person name="Ramamoorthy G.K."/>
            <person name="Gryganskyi A."/>
            <person name="Culley D."/>
            <person name="Magnuson J.K."/>
            <person name="James T.Y."/>
            <person name="O'Malley M.A."/>
            <person name="Stajich J.E."/>
            <person name="Spatafora J.W."/>
            <person name="Visel A."/>
            <person name="Grigoriev I.V."/>
        </authorList>
    </citation>
    <scope>NUCLEOTIDE SEQUENCE [LARGE SCALE GENOMIC DNA]</scope>
    <source>
        <strain evidence="6 7">NRRL 1336</strain>
    </source>
</reference>
<evidence type="ECO:0000256" key="1">
    <source>
        <dbReference type="ARBA" id="ARBA00004123"/>
    </source>
</evidence>
<keyword evidence="4" id="KW-0539">Nucleus</keyword>
<dbReference type="InterPro" id="IPR010750">
    <property type="entry name" value="SGF29_tudor-like_dom"/>
</dbReference>
<feature type="domain" description="SGF29 C-terminal" evidence="5">
    <location>
        <begin position="156"/>
        <end position="296"/>
    </location>
</feature>